<dbReference type="Pfam" id="PF21544">
    <property type="entry name" value="PorZ_N_b_propeller"/>
    <property type="match status" value="1"/>
</dbReference>
<evidence type="ECO:0000313" key="3">
    <source>
        <dbReference type="EMBL" id="HIU39250.1"/>
    </source>
</evidence>
<dbReference type="AlphaFoldDB" id="A0A9D1LH15"/>
<accession>A0A9D1LH15</accession>
<dbReference type="InterPro" id="IPR011110">
    <property type="entry name" value="Reg_prop"/>
</dbReference>
<evidence type="ECO:0000313" key="4">
    <source>
        <dbReference type="Proteomes" id="UP000824076"/>
    </source>
</evidence>
<dbReference type="Gene3D" id="2.130.10.10">
    <property type="entry name" value="YVTN repeat-like/Quinoprotein amine dehydrogenase"/>
    <property type="match status" value="2"/>
</dbReference>
<protein>
    <recommendedName>
        <fullName evidence="2">PorZ N-terminal beta-propeller domain-containing protein</fullName>
    </recommendedName>
</protein>
<gene>
    <name evidence="3" type="ORF">IAD18_06255</name>
</gene>
<feature type="signal peptide" evidence="1">
    <location>
        <begin position="1"/>
        <end position="21"/>
    </location>
</feature>
<evidence type="ECO:0000259" key="2">
    <source>
        <dbReference type="Pfam" id="PF21544"/>
    </source>
</evidence>
<dbReference type="InterPro" id="IPR048954">
    <property type="entry name" value="PorZ_N"/>
</dbReference>
<dbReference type="EMBL" id="DVMS01000176">
    <property type="protein sequence ID" value="HIU39250.1"/>
    <property type="molecule type" value="Genomic_DNA"/>
</dbReference>
<sequence length="783" mass="87183">MKKYYLLVLLLFASIAGYSQQVGSWNIYGIFSGNNLQKLIDTDNSVFVLSDGWLYSYDKENEGLVYHNVMNDLSDTGVSDMYYNYDANFLFVVYDNSNIDILRDNGRVDNIPDLKNVIMTASKKINAVDFLGNYAYVATDFGYMVVDCEKEVIKESFNYGKQFNSMIATEQYIYANFDKRLYVSETNAAHYEIKSFSTTNVTGTFDLIKAGNGSFFTNGGGLYFSTIGNDPAQITRTRLDSGNAELVTKCGNGFMASYDRYYLKIGDSGVVEEKVALPEEIDGSFLSSYDGNGLWNMDKAGIKEFSISDNTFTYLHENFRPNASSAFQPYFMFYKNGILYEMNTGPNPINAEKTEYGDYPFGLSILVDGTWRDCTPDNPTFVNGNSRNTLKRTYGLAADPQDPHCLWFGTWFEGIYCVKDNKQIQKFDNSNSPFYLDYVCCVPDLDFDAEGNLWVVFHNYNNTSYSQLFVLPAEKVYDENVTANDWIDFNFGELTMAYYCTEHVVGNSNYVVFANNNWTTRLCVLDHNGTINDKSDDRQVSISSFVDQDGKSFEIGYIFCYAEDADGKIWIGTNTGVGVINNIESAFTNNFTVNRVKVARNDGTNLADYLLDGNSVTSIAIDGAGRKWFGTSSSGVYLVSKDGSEILEHFTTDNSVLPDNCITGVACSSDDNRVFIGTKKGTFVYRSDAVQSAANYDNVYAYPNPVRPDYTGYITVAGLMDNSLVKITDSAGNVVYSGKSTGGMFVWDGCAADGSPVNTGVYFVLASQADSKSGSVTKILIVR</sequence>
<dbReference type="Pfam" id="PF07494">
    <property type="entry name" value="Reg_prop"/>
    <property type="match status" value="1"/>
</dbReference>
<dbReference type="Proteomes" id="UP000824076">
    <property type="component" value="Unassembled WGS sequence"/>
</dbReference>
<feature type="domain" description="PorZ N-terminal beta-propeller" evidence="2">
    <location>
        <begin position="46"/>
        <end position="187"/>
    </location>
</feature>
<comment type="caution">
    <text evidence="3">The sequence shown here is derived from an EMBL/GenBank/DDBJ whole genome shotgun (WGS) entry which is preliminary data.</text>
</comment>
<reference evidence="3" key="2">
    <citation type="journal article" date="2021" name="PeerJ">
        <title>Extensive microbial diversity within the chicken gut microbiome revealed by metagenomics and culture.</title>
        <authorList>
            <person name="Gilroy R."/>
            <person name="Ravi A."/>
            <person name="Getino M."/>
            <person name="Pursley I."/>
            <person name="Horton D.L."/>
            <person name="Alikhan N.F."/>
            <person name="Baker D."/>
            <person name="Gharbi K."/>
            <person name="Hall N."/>
            <person name="Watson M."/>
            <person name="Adriaenssens E.M."/>
            <person name="Foster-Nyarko E."/>
            <person name="Jarju S."/>
            <person name="Secka A."/>
            <person name="Antonio M."/>
            <person name="Oren A."/>
            <person name="Chaudhuri R.R."/>
            <person name="La Ragione R."/>
            <person name="Hildebrand F."/>
            <person name="Pallen M.J."/>
        </authorList>
    </citation>
    <scope>NUCLEOTIDE SEQUENCE</scope>
    <source>
        <strain evidence="3">17073</strain>
    </source>
</reference>
<name>A0A9D1LH15_9BACT</name>
<evidence type="ECO:0000256" key="1">
    <source>
        <dbReference type="SAM" id="SignalP"/>
    </source>
</evidence>
<organism evidence="3 4">
    <name type="scientific">Candidatus Limisoma intestinavium</name>
    <dbReference type="NCBI Taxonomy" id="2840856"/>
    <lineage>
        <taxon>Bacteria</taxon>
        <taxon>Pseudomonadati</taxon>
        <taxon>Bacteroidota</taxon>
        <taxon>Bacteroidia</taxon>
        <taxon>Bacteroidales</taxon>
        <taxon>Candidatus Limisoma</taxon>
    </lineage>
</organism>
<reference evidence="3" key="1">
    <citation type="submission" date="2020-10" db="EMBL/GenBank/DDBJ databases">
        <authorList>
            <person name="Gilroy R."/>
        </authorList>
    </citation>
    <scope>NUCLEOTIDE SEQUENCE</scope>
    <source>
        <strain evidence="3">17073</strain>
    </source>
</reference>
<keyword evidence="1" id="KW-0732">Signal</keyword>
<feature type="chain" id="PRO_5039674729" description="PorZ N-terminal beta-propeller domain-containing protein" evidence="1">
    <location>
        <begin position="22"/>
        <end position="783"/>
    </location>
</feature>
<proteinExistence type="predicted"/>
<dbReference type="InterPro" id="IPR015943">
    <property type="entry name" value="WD40/YVTN_repeat-like_dom_sf"/>
</dbReference>
<dbReference type="SUPFAM" id="SSF63829">
    <property type="entry name" value="Calcium-dependent phosphotriesterase"/>
    <property type="match status" value="1"/>
</dbReference>